<dbReference type="InterPro" id="IPR036909">
    <property type="entry name" value="Cyt_c-like_dom_sf"/>
</dbReference>
<dbReference type="PROSITE" id="PS51257">
    <property type="entry name" value="PROKAR_LIPOPROTEIN"/>
    <property type="match status" value="1"/>
</dbReference>
<evidence type="ECO:0000256" key="2">
    <source>
        <dbReference type="ARBA" id="ARBA00022723"/>
    </source>
</evidence>
<gene>
    <name evidence="7" type="ordered locus">Hoch_0433</name>
</gene>
<name>D0LK40_HALO1</name>
<keyword evidence="8" id="KW-1185">Reference proteome</keyword>
<dbReference type="GO" id="GO:0046872">
    <property type="term" value="F:metal ion binding"/>
    <property type="evidence" value="ECO:0007669"/>
    <property type="project" value="UniProtKB-KW"/>
</dbReference>
<dbReference type="GO" id="GO:0009055">
    <property type="term" value="F:electron transfer activity"/>
    <property type="evidence" value="ECO:0007669"/>
    <property type="project" value="InterPro"/>
</dbReference>
<dbReference type="GO" id="GO:0020037">
    <property type="term" value="F:heme binding"/>
    <property type="evidence" value="ECO:0007669"/>
    <property type="project" value="InterPro"/>
</dbReference>
<dbReference type="eggNOG" id="COG2010">
    <property type="taxonomic scope" value="Bacteria"/>
</dbReference>
<dbReference type="EMBL" id="CP001804">
    <property type="protein sequence ID" value="ACY13074.1"/>
    <property type="molecule type" value="Genomic_DNA"/>
</dbReference>
<evidence type="ECO:0000256" key="3">
    <source>
        <dbReference type="ARBA" id="ARBA00023004"/>
    </source>
</evidence>
<organism evidence="7 8">
    <name type="scientific">Haliangium ochraceum (strain DSM 14365 / JCM 11303 / SMP-2)</name>
    <dbReference type="NCBI Taxonomy" id="502025"/>
    <lineage>
        <taxon>Bacteria</taxon>
        <taxon>Pseudomonadati</taxon>
        <taxon>Myxococcota</taxon>
        <taxon>Polyangia</taxon>
        <taxon>Haliangiales</taxon>
        <taxon>Kofleriaceae</taxon>
        <taxon>Haliangium</taxon>
    </lineage>
</organism>
<dbReference type="PROSITE" id="PS51007">
    <property type="entry name" value="CYTC"/>
    <property type="match status" value="1"/>
</dbReference>
<dbReference type="AlphaFoldDB" id="D0LK40"/>
<keyword evidence="5" id="KW-0732">Signal</keyword>
<protein>
    <recommendedName>
        <fullName evidence="6">Cytochrome c domain-containing protein</fullName>
    </recommendedName>
</protein>
<keyword evidence="1 4" id="KW-0349">Heme</keyword>
<dbReference type="InterPro" id="IPR009056">
    <property type="entry name" value="Cyt_c-like_dom"/>
</dbReference>
<feature type="domain" description="Cytochrome c" evidence="6">
    <location>
        <begin position="39"/>
        <end position="118"/>
    </location>
</feature>
<evidence type="ECO:0000313" key="8">
    <source>
        <dbReference type="Proteomes" id="UP000001880"/>
    </source>
</evidence>
<feature type="signal peptide" evidence="5">
    <location>
        <begin position="1"/>
        <end position="20"/>
    </location>
</feature>
<dbReference type="RefSeq" id="WP_012825701.1">
    <property type="nucleotide sequence ID" value="NC_013440.1"/>
</dbReference>
<dbReference type="Gene3D" id="1.10.760.10">
    <property type="entry name" value="Cytochrome c-like domain"/>
    <property type="match status" value="1"/>
</dbReference>
<evidence type="ECO:0000259" key="6">
    <source>
        <dbReference type="PROSITE" id="PS51007"/>
    </source>
</evidence>
<feature type="chain" id="PRO_5003010668" description="Cytochrome c domain-containing protein" evidence="5">
    <location>
        <begin position="21"/>
        <end position="118"/>
    </location>
</feature>
<reference evidence="7 8" key="1">
    <citation type="journal article" date="2010" name="Stand. Genomic Sci.">
        <title>Complete genome sequence of Haliangium ochraceum type strain (SMP-2).</title>
        <authorList>
            <consortium name="US DOE Joint Genome Institute (JGI-PGF)"/>
            <person name="Ivanova N."/>
            <person name="Daum C."/>
            <person name="Lang E."/>
            <person name="Abt B."/>
            <person name="Kopitz M."/>
            <person name="Saunders E."/>
            <person name="Lapidus A."/>
            <person name="Lucas S."/>
            <person name="Glavina Del Rio T."/>
            <person name="Nolan M."/>
            <person name="Tice H."/>
            <person name="Copeland A."/>
            <person name="Cheng J.F."/>
            <person name="Chen F."/>
            <person name="Bruce D."/>
            <person name="Goodwin L."/>
            <person name="Pitluck S."/>
            <person name="Mavromatis K."/>
            <person name="Pati A."/>
            <person name="Mikhailova N."/>
            <person name="Chen A."/>
            <person name="Palaniappan K."/>
            <person name="Land M."/>
            <person name="Hauser L."/>
            <person name="Chang Y.J."/>
            <person name="Jeffries C.D."/>
            <person name="Detter J.C."/>
            <person name="Brettin T."/>
            <person name="Rohde M."/>
            <person name="Goker M."/>
            <person name="Bristow J."/>
            <person name="Markowitz V."/>
            <person name="Eisen J.A."/>
            <person name="Hugenholtz P."/>
            <person name="Kyrpides N.C."/>
            <person name="Klenk H.P."/>
        </authorList>
    </citation>
    <scope>NUCLEOTIDE SEQUENCE [LARGE SCALE GENOMIC DNA]</scope>
    <source>
        <strain evidence="8">DSM 14365 / CIP 107738 / JCM 11303 / AJ 13395 / SMP-2</strain>
    </source>
</reference>
<keyword evidence="2 4" id="KW-0479">Metal-binding</keyword>
<evidence type="ECO:0000313" key="7">
    <source>
        <dbReference type="EMBL" id="ACY13074.1"/>
    </source>
</evidence>
<sequence length="118" mass="12274">MLRSLLLSFALMTSASFLVACGGDDGDGGSGAIDCDNTTEIAAGRQVVEDSCLGCHSSTLAEGSRGGAPVGINFDSDADVNDREDAIRDEAIFEAEMPPGNPLSDVEMDALEHYLTCQ</sequence>
<keyword evidence="3 4" id="KW-0408">Iron</keyword>
<dbReference type="HOGENOM" id="CLU_2069839_0_0_7"/>
<dbReference type="OrthoDB" id="5520941at2"/>
<evidence type="ECO:0000256" key="1">
    <source>
        <dbReference type="ARBA" id="ARBA00022617"/>
    </source>
</evidence>
<evidence type="ECO:0000256" key="5">
    <source>
        <dbReference type="SAM" id="SignalP"/>
    </source>
</evidence>
<proteinExistence type="predicted"/>
<dbReference type="SUPFAM" id="SSF46626">
    <property type="entry name" value="Cytochrome c"/>
    <property type="match status" value="1"/>
</dbReference>
<accession>D0LK40</accession>
<evidence type="ECO:0000256" key="4">
    <source>
        <dbReference type="PROSITE-ProRule" id="PRU00433"/>
    </source>
</evidence>
<dbReference type="Proteomes" id="UP000001880">
    <property type="component" value="Chromosome"/>
</dbReference>
<dbReference type="KEGG" id="hoh:Hoch_0433"/>